<organism evidence="11 12">
    <name type="scientific">Diplodia seriata</name>
    <dbReference type="NCBI Taxonomy" id="420778"/>
    <lineage>
        <taxon>Eukaryota</taxon>
        <taxon>Fungi</taxon>
        <taxon>Dikarya</taxon>
        <taxon>Ascomycota</taxon>
        <taxon>Pezizomycotina</taxon>
        <taxon>Dothideomycetes</taxon>
        <taxon>Dothideomycetes incertae sedis</taxon>
        <taxon>Botryosphaeriales</taxon>
        <taxon>Botryosphaeriaceae</taxon>
        <taxon>Diplodia</taxon>
    </lineage>
</organism>
<feature type="compositionally biased region" description="Basic and acidic residues" evidence="9">
    <location>
        <begin position="1655"/>
        <end position="1681"/>
    </location>
</feature>
<dbReference type="GO" id="GO:0051082">
    <property type="term" value="F:unfolded protein binding"/>
    <property type="evidence" value="ECO:0007669"/>
    <property type="project" value="TreeGrafter"/>
</dbReference>
<comment type="similarity">
    <text evidence="4">Belongs to the glycosyltransferase 8 family.</text>
</comment>
<keyword evidence="8" id="KW-0325">Glycoprotein</keyword>
<feature type="region of interest" description="Disordered" evidence="9">
    <location>
        <begin position="1648"/>
        <end position="1681"/>
    </location>
</feature>
<comment type="cofactor">
    <cofactor evidence="1">
        <name>Ca(2+)</name>
        <dbReference type="ChEBI" id="CHEBI:29108"/>
    </cofactor>
</comment>
<name>A0A0G2H697_9PEZI</name>
<dbReference type="InterPro" id="IPR011333">
    <property type="entry name" value="SKP1/BTB/POZ_sf"/>
</dbReference>
<evidence type="ECO:0000313" key="11">
    <source>
        <dbReference type="EMBL" id="KKY24225.1"/>
    </source>
</evidence>
<dbReference type="SUPFAM" id="SSF53448">
    <property type="entry name" value="Nucleotide-diphospho-sugar transferases"/>
    <property type="match status" value="1"/>
</dbReference>
<keyword evidence="5 11" id="KW-0808">Transferase</keyword>
<dbReference type="SUPFAM" id="SSF54695">
    <property type="entry name" value="POZ domain"/>
    <property type="match status" value="1"/>
</dbReference>
<dbReference type="GO" id="GO:0036503">
    <property type="term" value="P:ERAD pathway"/>
    <property type="evidence" value="ECO:0007669"/>
    <property type="project" value="TreeGrafter"/>
</dbReference>
<dbReference type="InterPro" id="IPR040525">
    <property type="entry name" value="UGGT_TRXL_4"/>
</dbReference>
<protein>
    <submittedName>
        <fullName evidence="11">Putative udp-glucose:glycoprotein glucosyltransferase</fullName>
    </submittedName>
</protein>
<proteinExistence type="inferred from homology"/>
<reference evidence="11 12" key="2">
    <citation type="submission" date="2015-05" db="EMBL/GenBank/DDBJ databases">
        <title>Distinctive expansion of gene families associated with plant cell wall degradation and secondary metabolism in the genomes of grapevine trunk pathogens.</title>
        <authorList>
            <person name="Lawrence D.P."/>
            <person name="Travadon R."/>
            <person name="Rolshausen P.E."/>
            <person name="Baumgartner K."/>
        </authorList>
    </citation>
    <scope>NUCLEOTIDE SEQUENCE [LARGE SCALE GENOMIC DNA]</scope>
    <source>
        <strain evidence="11">DS831</strain>
    </source>
</reference>
<dbReference type="Pfam" id="PF18404">
    <property type="entry name" value="Glyco_transf_24"/>
    <property type="match status" value="1"/>
</dbReference>
<evidence type="ECO:0000256" key="7">
    <source>
        <dbReference type="ARBA" id="ARBA00022824"/>
    </source>
</evidence>
<evidence type="ECO:0000256" key="1">
    <source>
        <dbReference type="ARBA" id="ARBA00001913"/>
    </source>
</evidence>
<dbReference type="InterPro" id="IPR029044">
    <property type="entry name" value="Nucleotide-diphossugar_trans"/>
</dbReference>
<dbReference type="InterPro" id="IPR000210">
    <property type="entry name" value="BTB/POZ_dom"/>
</dbReference>
<dbReference type="SMART" id="SM00225">
    <property type="entry name" value="BTB"/>
    <property type="match status" value="1"/>
</dbReference>
<dbReference type="Pfam" id="PF18400">
    <property type="entry name" value="Thioredoxin_12"/>
    <property type="match status" value="1"/>
</dbReference>
<evidence type="ECO:0000256" key="5">
    <source>
        <dbReference type="ARBA" id="ARBA00022679"/>
    </source>
</evidence>
<dbReference type="Pfam" id="PF18401">
    <property type="entry name" value="Thioredoxin_13"/>
    <property type="match status" value="1"/>
</dbReference>
<dbReference type="GO" id="GO:0005788">
    <property type="term" value="C:endoplasmic reticulum lumen"/>
    <property type="evidence" value="ECO:0007669"/>
    <property type="project" value="UniProtKB-SubCell"/>
</dbReference>
<evidence type="ECO:0000256" key="8">
    <source>
        <dbReference type="ARBA" id="ARBA00023180"/>
    </source>
</evidence>
<dbReference type="Gene3D" id="3.90.550.10">
    <property type="entry name" value="Spore Coat Polysaccharide Biosynthesis Protein SpsA, Chain A"/>
    <property type="match status" value="1"/>
</dbReference>
<dbReference type="PANTHER" id="PTHR11226">
    <property type="entry name" value="UDP-GLUCOSE GLYCOPROTEIN:GLUCOSYLTRANSFERASE"/>
    <property type="match status" value="1"/>
</dbReference>
<dbReference type="Proteomes" id="UP000034182">
    <property type="component" value="Unassembled WGS sequence"/>
</dbReference>
<evidence type="ECO:0000256" key="6">
    <source>
        <dbReference type="ARBA" id="ARBA00022729"/>
    </source>
</evidence>
<evidence type="ECO:0000256" key="9">
    <source>
        <dbReference type="SAM" id="MobiDB-lite"/>
    </source>
</evidence>
<comment type="subcellular location">
    <subcellularLocation>
        <location evidence="2">Endoplasmic reticulum lumen</location>
    </subcellularLocation>
</comment>
<dbReference type="GO" id="GO:0003980">
    <property type="term" value="F:UDP-glucose:glycoprotein glucosyltransferase activity"/>
    <property type="evidence" value="ECO:0007669"/>
    <property type="project" value="InterPro"/>
</dbReference>
<evidence type="ECO:0000313" key="12">
    <source>
        <dbReference type="Proteomes" id="UP000034182"/>
    </source>
</evidence>
<reference evidence="11 12" key="1">
    <citation type="submission" date="2015-03" db="EMBL/GenBank/DDBJ databases">
        <authorList>
            <person name="Morales-Cruz A."/>
            <person name="Amrine K.C."/>
            <person name="Cantu D."/>
        </authorList>
    </citation>
    <scope>NUCLEOTIDE SEQUENCE [LARGE SCALE GENOMIC DNA]</scope>
    <source>
        <strain evidence="11">DS831</strain>
    </source>
</reference>
<dbReference type="CDD" id="cd06432">
    <property type="entry name" value="GT8_HUGT1_C_like"/>
    <property type="match status" value="1"/>
</dbReference>
<dbReference type="PANTHER" id="PTHR11226:SF0">
    <property type="entry name" value="UDP-GLUCOSE:GLYCOPROTEIN GLUCOSYLTRANSFERASE"/>
    <property type="match status" value="1"/>
</dbReference>
<dbReference type="Pfam" id="PF18402">
    <property type="entry name" value="Thioredoxin_14"/>
    <property type="match status" value="1"/>
</dbReference>
<gene>
    <name evidence="11" type="ORF">UCDDS831_g02557</name>
</gene>
<evidence type="ECO:0000256" key="4">
    <source>
        <dbReference type="ARBA" id="ARBA00006351"/>
    </source>
</evidence>
<evidence type="ECO:0000256" key="3">
    <source>
        <dbReference type="ARBA" id="ARBA00004922"/>
    </source>
</evidence>
<evidence type="ECO:0000256" key="2">
    <source>
        <dbReference type="ARBA" id="ARBA00004319"/>
    </source>
</evidence>
<dbReference type="GO" id="GO:0018279">
    <property type="term" value="P:protein N-linked glycosylation via asparagine"/>
    <property type="evidence" value="ECO:0007669"/>
    <property type="project" value="TreeGrafter"/>
</dbReference>
<dbReference type="CDD" id="cd18186">
    <property type="entry name" value="BTB_POZ_ZBTB_KLHL-like"/>
    <property type="match status" value="1"/>
</dbReference>
<dbReference type="EMBL" id="LAQI01000061">
    <property type="protein sequence ID" value="KKY24225.1"/>
    <property type="molecule type" value="Genomic_DNA"/>
</dbReference>
<comment type="caution">
    <text evidence="11">The sequence shown here is derived from an EMBL/GenBank/DDBJ whole genome shotgun (WGS) entry which is preliminary data.</text>
</comment>
<keyword evidence="7" id="KW-0256">Endoplasmic reticulum</keyword>
<dbReference type="Pfam" id="PF00651">
    <property type="entry name" value="BTB"/>
    <property type="match status" value="1"/>
</dbReference>
<dbReference type="Gene3D" id="3.30.710.10">
    <property type="entry name" value="Potassium Channel Kv1.1, Chain A"/>
    <property type="match status" value="1"/>
</dbReference>
<dbReference type="InterPro" id="IPR040497">
    <property type="entry name" value="Glyco_transf_24"/>
</dbReference>
<evidence type="ECO:0000259" key="10">
    <source>
        <dbReference type="PROSITE" id="PS50097"/>
    </source>
</evidence>
<dbReference type="FunFam" id="3.90.550.10:FF:000065">
    <property type="entry name" value="UDP-glucose:glycoprotein glucosyltransferase, putative"/>
    <property type="match status" value="1"/>
</dbReference>
<dbReference type="UniPathway" id="UPA00378"/>
<dbReference type="Pfam" id="PF18403">
    <property type="entry name" value="Thioredoxin_15"/>
    <property type="match status" value="1"/>
</dbReference>
<dbReference type="InterPro" id="IPR040694">
    <property type="entry name" value="UGGT_TRXL_2"/>
</dbReference>
<dbReference type="InterPro" id="IPR040693">
    <property type="entry name" value="UGGT_TRXL_1"/>
</dbReference>
<feature type="domain" description="BTB" evidence="10">
    <location>
        <begin position="43"/>
        <end position="111"/>
    </location>
</feature>
<comment type="pathway">
    <text evidence="3">Protein modification; protein glycosylation.</text>
</comment>
<dbReference type="InterPro" id="IPR009448">
    <property type="entry name" value="UDP-g_GGtrans"/>
</dbReference>
<keyword evidence="6" id="KW-0732">Signal</keyword>
<dbReference type="Pfam" id="PF06427">
    <property type="entry name" value="UDP-g_GGTase"/>
    <property type="match status" value="1"/>
</dbReference>
<accession>A0A0G2H697</accession>
<dbReference type="PROSITE" id="PS50097">
    <property type="entry name" value="BTB"/>
    <property type="match status" value="1"/>
</dbReference>
<dbReference type="InterPro" id="IPR040692">
    <property type="entry name" value="UGGT_TRXL_3"/>
</dbReference>
<sequence>MSGTGSKIVLQDDTEHIHDMVCRCRWCLNATFLSRLVSTDELTDFTIVCGGHERKVHRLILSAASTYFAYLFRVRGVRETILGRIEFPETDPELVFAMVDWMYYGKIEVSAYGGVGGYSELLLECVYMYAMGEQYGVLGLPESAAYAVGAILHHQRYYLLEQVDDIVEMVDLVNATTMPRSPLRWQVWDSLLENGQAALLFAALAPPSASASQSHSPPINVALKARFNSPPYLVELLETAAFENATAYFPLLDRIADGYFDAKSSEQAQYDAFLQLLQDDGHITDPDALSSFQFALSIHTAAPRIEAHYQFYNTSVEPSLVPDQPDDCESWVLLNGKQYCSPDMDKEHGDVKNPRVKDLPFDRPMRQEYRSVPSVLYADITSPSFRNFHKTIIKTARAGETSYTLRHKPPKNTRNDPQDVHGYGVELALKRTDYIVIDDRQAEDDAKAPAADAAQAVLQDEEVADLKPLSESDLKGLGLKAGSFVMGSEDPLDTLLKLSQDFPKHSSAIAAHDVSKDFLKEHKANREAVLPPGYNILWINGVQVMPRDVDAFALLEHLRRERQIVNSVRKLGFTPPEAINVLANNNIAKAKDNDEPQRYDWRDSAEGGNVIVFLNNLEKDKRYAEWPESLRALLQPSYPGTLPSVKRDIQNVVIPVDLTNALDATLLVETLQSMVKRKLAVRWGIVPSTKNVRAERQAHVIYYLLEYHGLSAVMQYLEQSLKLKEIFEPSKTAFGTVTADAKIRGNRVAKSFDQLFEEPSVVQRVEAASTWLTRMAADGNSPPFFVNGVALRRNDEWLSSMSMRVSRDLNTIQKAVFENELDEDADDWLPGVFLANSLVRRNPMIVPEDEKDVKHVDMAQAYADYGHLIERLPTFKPAEDSEWFQWAQLIVLGDFDSNAGANLLADAYQFAAEHGDLETAFVHTGDVDRHSRLSYLLWKNKGQSFVDDLPEDFVPSSRELKECGEYWESMKPLMRIFDGDSGRESLVLNGRTVGLIRKRRPFTVDDLENLLTYERQKRIEPANKAIMDLGLEDKIKSPGASAQFTSLVALSTVSNVPEGIFDTPPTTRRDVFKFWNETHTCIKTGELETSPIQIVASVDPSSETAQRWLPILKVLSELSGVHMRLFLNPKERLSELPVKRFYRYVLASKPSFDENGSTEALQARFDGIPSEALLNLGLDVPPQWVVAAKESVHDLDNIKLSQLKGQSSIDAVYELEYILIEGHSRDLTNGMYPRGAQLDLRTTSNPRYADTIIMANLGYFQFKANPGFFDIELQPGRSQEIFTIDSAGTLGWEPRPGDRTKEIALMDFKGVTLYPRLSRRSGKEDEDVLEAPTTMVEDLAAKGAAFADGILSKVGINVKTGGSSRHADINIFSVASGHLYERMLNIMMVSVMKHTKHTVKFWFIEQFLSPSFKSFLPTLAASYGFEYEMVTYKWPHWLRGQKEKQREIWGYKILFLDVLFPLDLDKVIFVDADQIVRADMHELVTHDLEGAPYGFTPMCDSRTEMEGFRFWKQGYWKNFLKGRPYHISALYVVDLNRFRRLAAGDRLRQQYQQLSADPNSLSNLDQDLPNNMQVGLPIHSLPQDWLWCETWCSDDALRSAKTIDLCNNPQTKEPKLDRARRQVPEWTVYDEEIAALARKADAAAGIVAEDNGAEQDERLLEKVAEQAEEVEKEKAKKHDEL</sequence>